<proteinExistence type="predicted"/>
<dbReference type="InterPro" id="IPR050189">
    <property type="entry name" value="MFS_Efflux_Transporters"/>
</dbReference>
<evidence type="ECO:0000259" key="7">
    <source>
        <dbReference type="PROSITE" id="PS50850"/>
    </source>
</evidence>
<dbReference type="EMBL" id="AOHW01000045">
    <property type="protein sequence ID" value="ELY37670.1"/>
    <property type="molecule type" value="Genomic_DNA"/>
</dbReference>
<feature type="transmembrane region" description="Helical" evidence="6">
    <location>
        <begin position="197"/>
        <end position="215"/>
    </location>
</feature>
<keyword evidence="2" id="KW-1003">Cell membrane</keyword>
<dbReference type="InterPro" id="IPR020846">
    <property type="entry name" value="MFS_dom"/>
</dbReference>
<dbReference type="STRING" id="1114856.GCA_000383975_04130"/>
<evidence type="ECO:0000256" key="2">
    <source>
        <dbReference type="ARBA" id="ARBA00022475"/>
    </source>
</evidence>
<dbReference type="Pfam" id="PF07690">
    <property type="entry name" value="MFS_1"/>
    <property type="match status" value="1"/>
</dbReference>
<evidence type="ECO:0000256" key="1">
    <source>
        <dbReference type="ARBA" id="ARBA00004651"/>
    </source>
</evidence>
<comment type="caution">
    <text evidence="8">The sequence shown here is derived from an EMBL/GenBank/DDBJ whole genome shotgun (WGS) entry which is preliminary data.</text>
</comment>
<dbReference type="AlphaFoldDB" id="L9VKD4"/>
<accession>L9VKD4</accession>
<evidence type="ECO:0000313" key="9">
    <source>
        <dbReference type="Proteomes" id="UP000011599"/>
    </source>
</evidence>
<dbReference type="PATRIC" id="fig|1114856.3.peg.3979"/>
<feature type="transmembrane region" description="Helical" evidence="6">
    <location>
        <begin position="142"/>
        <end position="162"/>
    </location>
</feature>
<keyword evidence="5 6" id="KW-0472">Membrane</keyword>
<feature type="transmembrane region" description="Helical" evidence="6">
    <location>
        <begin position="27"/>
        <end position="48"/>
    </location>
</feature>
<dbReference type="Proteomes" id="UP000011599">
    <property type="component" value="Unassembled WGS sequence"/>
</dbReference>
<dbReference type="OrthoDB" id="29061at2157"/>
<dbReference type="PROSITE" id="PS50850">
    <property type="entry name" value="MFS"/>
    <property type="match status" value="1"/>
</dbReference>
<dbReference type="GO" id="GO:0005886">
    <property type="term" value="C:plasma membrane"/>
    <property type="evidence" value="ECO:0007669"/>
    <property type="project" value="UniProtKB-SubCell"/>
</dbReference>
<dbReference type="PANTHER" id="PTHR43124">
    <property type="entry name" value="PURINE EFFLUX PUMP PBUE"/>
    <property type="match status" value="1"/>
</dbReference>
<feature type="transmembrane region" description="Helical" evidence="6">
    <location>
        <begin position="174"/>
        <end position="191"/>
    </location>
</feature>
<dbReference type="Gene3D" id="1.20.1250.20">
    <property type="entry name" value="MFS general substrate transporter like domains"/>
    <property type="match status" value="2"/>
</dbReference>
<feature type="transmembrane region" description="Helical" evidence="6">
    <location>
        <begin position="108"/>
        <end position="130"/>
    </location>
</feature>
<comment type="subcellular location">
    <subcellularLocation>
        <location evidence="1">Cell membrane</location>
        <topology evidence="1">Multi-pass membrane protein</topology>
    </subcellularLocation>
</comment>
<name>L9VKD4_9EURY</name>
<gene>
    <name evidence="8" type="ORF">C496_19220</name>
</gene>
<dbReference type="GO" id="GO:0022857">
    <property type="term" value="F:transmembrane transporter activity"/>
    <property type="evidence" value="ECO:0007669"/>
    <property type="project" value="InterPro"/>
</dbReference>
<feature type="transmembrane region" description="Helical" evidence="6">
    <location>
        <begin position="236"/>
        <end position="257"/>
    </location>
</feature>
<keyword evidence="9" id="KW-1185">Reference proteome</keyword>
<sequence>MGAAAGLHYTVASTLLSKTYDDIGRAIGIHSLGSPAAGLLAPIAAAWIGARYGWRPAIALVVLCAVPVFILFLWRVEPTEPQQDESEEQADDRGTDEAFLSLLARPPIAYATIVAILAMFGINGLISFLPTFLVEFHDYTPTLAGVVFSAYFVVRGGAQIGVGELSDRFNRDTVVAGCLLLGIASMLVFLVDPGLPMIILATILFGTATSFFAALEPKVLDGLSEAERNAGFGVFRTVYIVVGSTGSIGVGAFADALGWSQTLWILAVLFAASFALVMVNRIFGLGY</sequence>
<evidence type="ECO:0000256" key="4">
    <source>
        <dbReference type="ARBA" id="ARBA00022989"/>
    </source>
</evidence>
<dbReference type="InterPro" id="IPR036259">
    <property type="entry name" value="MFS_trans_sf"/>
</dbReference>
<organism evidence="8 9">
    <name type="scientific">Natronorubrum tibetense GA33</name>
    <dbReference type="NCBI Taxonomy" id="1114856"/>
    <lineage>
        <taxon>Archaea</taxon>
        <taxon>Methanobacteriati</taxon>
        <taxon>Methanobacteriota</taxon>
        <taxon>Stenosarchaea group</taxon>
        <taxon>Halobacteria</taxon>
        <taxon>Halobacteriales</taxon>
        <taxon>Natrialbaceae</taxon>
        <taxon>Natronorubrum</taxon>
    </lineage>
</organism>
<evidence type="ECO:0000256" key="6">
    <source>
        <dbReference type="SAM" id="Phobius"/>
    </source>
</evidence>
<evidence type="ECO:0000313" key="8">
    <source>
        <dbReference type="EMBL" id="ELY37670.1"/>
    </source>
</evidence>
<dbReference type="InterPro" id="IPR011701">
    <property type="entry name" value="MFS"/>
</dbReference>
<dbReference type="SUPFAM" id="SSF103473">
    <property type="entry name" value="MFS general substrate transporter"/>
    <property type="match status" value="1"/>
</dbReference>
<dbReference type="eggNOG" id="arCOG00134">
    <property type="taxonomic scope" value="Archaea"/>
</dbReference>
<evidence type="ECO:0000256" key="3">
    <source>
        <dbReference type="ARBA" id="ARBA00022692"/>
    </source>
</evidence>
<keyword evidence="4 6" id="KW-1133">Transmembrane helix</keyword>
<protein>
    <submittedName>
        <fullName evidence="8">Major facilitator superfamily MFS_1</fullName>
    </submittedName>
</protein>
<feature type="domain" description="Major facilitator superfamily (MFS) profile" evidence="7">
    <location>
        <begin position="107"/>
        <end position="287"/>
    </location>
</feature>
<dbReference type="PANTHER" id="PTHR43124:SF3">
    <property type="entry name" value="CHLORAMPHENICOL EFFLUX PUMP RV0191"/>
    <property type="match status" value="1"/>
</dbReference>
<feature type="transmembrane region" description="Helical" evidence="6">
    <location>
        <begin position="263"/>
        <end position="283"/>
    </location>
</feature>
<reference evidence="8 9" key="1">
    <citation type="journal article" date="2014" name="PLoS Genet.">
        <title>Phylogenetically driven sequencing of extremely halophilic archaea reveals strategies for static and dynamic osmo-response.</title>
        <authorList>
            <person name="Becker E.A."/>
            <person name="Seitzer P.M."/>
            <person name="Tritt A."/>
            <person name="Larsen D."/>
            <person name="Krusor M."/>
            <person name="Yao A.I."/>
            <person name="Wu D."/>
            <person name="Madern D."/>
            <person name="Eisen J.A."/>
            <person name="Darling A.E."/>
            <person name="Facciotti M.T."/>
        </authorList>
    </citation>
    <scope>NUCLEOTIDE SEQUENCE [LARGE SCALE GENOMIC DNA]</scope>
    <source>
        <strain evidence="8 9">GA33</strain>
    </source>
</reference>
<evidence type="ECO:0000256" key="5">
    <source>
        <dbReference type="ARBA" id="ARBA00023136"/>
    </source>
</evidence>
<keyword evidence="3 6" id="KW-0812">Transmembrane</keyword>
<feature type="transmembrane region" description="Helical" evidence="6">
    <location>
        <begin position="54"/>
        <end position="74"/>
    </location>
</feature>